<name>A0A9P8ZWR4_9PEZI</name>
<keyword evidence="1" id="KW-0472">Membrane</keyword>
<accession>A0A9P8ZWR4</accession>
<feature type="transmembrane region" description="Helical" evidence="1">
    <location>
        <begin position="138"/>
        <end position="155"/>
    </location>
</feature>
<dbReference type="AlphaFoldDB" id="A0A9P8ZWR4"/>
<evidence type="ECO:0000259" key="2">
    <source>
        <dbReference type="Pfam" id="PF01757"/>
    </source>
</evidence>
<dbReference type="EMBL" id="JAGPXC010000004">
    <property type="protein sequence ID" value="KAH6654017.1"/>
    <property type="molecule type" value="Genomic_DNA"/>
</dbReference>
<keyword evidence="3" id="KW-0012">Acyltransferase</keyword>
<keyword evidence="1" id="KW-1133">Transmembrane helix</keyword>
<feature type="transmembrane region" description="Helical" evidence="1">
    <location>
        <begin position="302"/>
        <end position="322"/>
    </location>
</feature>
<dbReference type="RefSeq" id="XP_045958287.1">
    <property type="nucleotide sequence ID" value="XM_046107266.1"/>
</dbReference>
<evidence type="ECO:0000313" key="3">
    <source>
        <dbReference type="EMBL" id="KAH6654017.1"/>
    </source>
</evidence>
<protein>
    <submittedName>
        <fullName evidence="3">Acyltransferase 3</fullName>
    </submittedName>
</protein>
<evidence type="ECO:0000256" key="1">
    <source>
        <dbReference type="SAM" id="Phobius"/>
    </source>
</evidence>
<organism evidence="3 4">
    <name type="scientific">Truncatella angustata</name>
    <dbReference type="NCBI Taxonomy" id="152316"/>
    <lineage>
        <taxon>Eukaryota</taxon>
        <taxon>Fungi</taxon>
        <taxon>Dikarya</taxon>
        <taxon>Ascomycota</taxon>
        <taxon>Pezizomycotina</taxon>
        <taxon>Sordariomycetes</taxon>
        <taxon>Xylariomycetidae</taxon>
        <taxon>Amphisphaeriales</taxon>
        <taxon>Sporocadaceae</taxon>
        <taxon>Truncatella</taxon>
    </lineage>
</organism>
<comment type="caution">
    <text evidence="3">The sequence shown here is derived from an EMBL/GenBank/DDBJ whole genome shotgun (WGS) entry which is preliminary data.</text>
</comment>
<reference evidence="3" key="1">
    <citation type="journal article" date="2021" name="Nat. Commun.">
        <title>Genetic determinants of endophytism in the Arabidopsis root mycobiome.</title>
        <authorList>
            <person name="Mesny F."/>
            <person name="Miyauchi S."/>
            <person name="Thiergart T."/>
            <person name="Pickel B."/>
            <person name="Atanasova L."/>
            <person name="Karlsson M."/>
            <person name="Huettel B."/>
            <person name="Barry K.W."/>
            <person name="Haridas S."/>
            <person name="Chen C."/>
            <person name="Bauer D."/>
            <person name="Andreopoulos W."/>
            <person name="Pangilinan J."/>
            <person name="LaButti K."/>
            <person name="Riley R."/>
            <person name="Lipzen A."/>
            <person name="Clum A."/>
            <person name="Drula E."/>
            <person name="Henrissat B."/>
            <person name="Kohler A."/>
            <person name="Grigoriev I.V."/>
            <person name="Martin F.M."/>
            <person name="Hacquard S."/>
        </authorList>
    </citation>
    <scope>NUCLEOTIDE SEQUENCE</scope>
    <source>
        <strain evidence="3">MPI-SDFR-AT-0073</strain>
    </source>
</reference>
<evidence type="ECO:0000313" key="4">
    <source>
        <dbReference type="Proteomes" id="UP000758603"/>
    </source>
</evidence>
<proteinExistence type="predicted"/>
<dbReference type="Proteomes" id="UP000758603">
    <property type="component" value="Unassembled WGS sequence"/>
</dbReference>
<dbReference type="OrthoDB" id="5819582at2759"/>
<dbReference type="PANTHER" id="PTHR23028">
    <property type="entry name" value="ACETYLTRANSFERASE"/>
    <property type="match status" value="1"/>
</dbReference>
<dbReference type="InterPro" id="IPR002656">
    <property type="entry name" value="Acyl_transf_3_dom"/>
</dbReference>
<keyword evidence="3" id="KW-0808">Transferase</keyword>
<keyword evidence="1" id="KW-0812">Transmembrane</keyword>
<feature type="domain" description="Acyltransferase 3" evidence="2">
    <location>
        <begin position="41"/>
        <end position="365"/>
    </location>
</feature>
<gene>
    <name evidence="3" type="ORF">BKA67DRAFT_658351</name>
</gene>
<sequence>MPNVLALTVFLLPSYFQSLFSRSSRSANDAKANKKPLHATAYLDGLRGVAALIVYVYHWNYLWFPFLRKGYGSPAAENVFLQRPIVRILHSGRASVTLFFVISGYVITLKTLSTIHAGQTGRALEVLSGSLFRRPFRLYLPIIVQTLVILVMIRWDLFQHDVTGFGSPPRMETLSQQLDHWWINFQFMVNPFRAISGRQNLYSPPYNGHLWTIPIEFKGSVLVFALLLAFARCRRWIHLGATGACAIWLAQMGDMDMTLFCAGMILAEISLLFPPSDGEASSLPWQRTPAVKSTKQIKTIRLFRHMATIALFLLAVYCMCYPEQDGPASPGYITLTKMVPVYYRSREDFIEWFWTATGSILFIPALMYSPTSSATLFPSPRRLLCCFGAVAGGRLRLRRAPQDIEQQQQQQQQNTAAIEQLQPQPQPQAQPLLQRMFTHPFSQYLGHISYALYLTHGCVNHTIGTQFLNPAFAGWRAAEQKAAASQQEGVATVVLAAAWNAYVWKAAWATIVNTFVLFWVSDVFWRLVDARAVLLTRWLGEKAKAK</sequence>
<dbReference type="PANTHER" id="PTHR23028:SF134">
    <property type="entry name" value="PUTATIVE (AFU_ORTHOLOGUE AFUA_4G08520)-RELATED"/>
    <property type="match status" value="1"/>
</dbReference>
<keyword evidence="4" id="KW-1185">Reference proteome</keyword>
<feature type="transmembrane region" description="Helical" evidence="1">
    <location>
        <begin position="40"/>
        <end position="59"/>
    </location>
</feature>
<dbReference type="GO" id="GO:0016747">
    <property type="term" value="F:acyltransferase activity, transferring groups other than amino-acyl groups"/>
    <property type="evidence" value="ECO:0007669"/>
    <property type="project" value="InterPro"/>
</dbReference>
<feature type="transmembrane region" description="Helical" evidence="1">
    <location>
        <begin position="210"/>
        <end position="231"/>
    </location>
</feature>
<dbReference type="GeneID" id="70136157"/>
<dbReference type="InterPro" id="IPR050879">
    <property type="entry name" value="Acyltransferase_3"/>
</dbReference>
<feature type="transmembrane region" description="Helical" evidence="1">
    <location>
        <begin position="349"/>
        <end position="368"/>
    </location>
</feature>
<dbReference type="Pfam" id="PF01757">
    <property type="entry name" value="Acyl_transf_3"/>
    <property type="match status" value="1"/>
</dbReference>